<dbReference type="PATRIC" id="fig|218284.4.peg.1025"/>
<dbReference type="EMBL" id="LIXZ01000011">
    <property type="protein sequence ID" value="KPL58935.1"/>
    <property type="molecule type" value="Genomic_DNA"/>
</dbReference>
<accession>A0A0P6WES6</accession>
<protein>
    <submittedName>
        <fullName evidence="2">Uridine kinase</fullName>
        <ecNumber evidence="2">2.7.1.48</ecNumber>
    </submittedName>
</protein>
<dbReference type="Proteomes" id="UP000050398">
    <property type="component" value="Unassembled WGS sequence"/>
</dbReference>
<proteinExistence type="predicted"/>
<name>A0A0P6WES6_9BACI</name>
<dbReference type="InterPro" id="IPR027417">
    <property type="entry name" value="P-loop_NTPase"/>
</dbReference>
<dbReference type="AlphaFoldDB" id="A0A0P6WES6"/>
<dbReference type="GO" id="GO:0004849">
    <property type="term" value="F:uridine kinase activity"/>
    <property type="evidence" value="ECO:0007669"/>
    <property type="project" value="UniProtKB-EC"/>
</dbReference>
<dbReference type="Pfam" id="PF00485">
    <property type="entry name" value="PRK"/>
    <property type="match status" value="1"/>
</dbReference>
<dbReference type="EC" id="2.7.1.48" evidence="2"/>
<evidence type="ECO:0000313" key="3">
    <source>
        <dbReference type="Proteomes" id="UP000050398"/>
    </source>
</evidence>
<evidence type="ECO:0000259" key="1">
    <source>
        <dbReference type="Pfam" id="PF00485"/>
    </source>
</evidence>
<organism evidence="2 3">
    <name type="scientific">Rossellomorea vietnamensis</name>
    <dbReference type="NCBI Taxonomy" id="218284"/>
    <lineage>
        <taxon>Bacteria</taxon>
        <taxon>Bacillati</taxon>
        <taxon>Bacillota</taxon>
        <taxon>Bacilli</taxon>
        <taxon>Bacillales</taxon>
        <taxon>Bacillaceae</taxon>
        <taxon>Rossellomorea</taxon>
    </lineage>
</organism>
<keyword evidence="2" id="KW-0808">Transferase</keyword>
<feature type="domain" description="Phosphoribulokinase/uridine kinase" evidence="1">
    <location>
        <begin position="21"/>
        <end position="157"/>
    </location>
</feature>
<evidence type="ECO:0000313" key="2">
    <source>
        <dbReference type="EMBL" id="KPL58935.1"/>
    </source>
</evidence>
<gene>
    <name evidence="2" type="ORF">AM506_14230</name>
</gene>
<dbReference type="InterPro" id="IPR006083">
    <property type="entry name" value="PRK/URK"/>
</dbReference>
<comment type="caution">
    <text evidence="2">The sequence shown here is derived from an EMBL/GenBank/DDBJ whole genome shotgun (WGS) entry which is preliminary data.</text>
</comment>
<sequence length="196" mass="23679">MNFYVDVLKSMAARHDKPRFILGIDGLSRSGKTTFVKQLSAVLNEESLQYHIFHIDDFIVDRKRRYDTGLEEWQEYFQLQWDVTWLSKHFFQGLPDMERVTLPYYDGATDTHETRTIQLPKEGLIIIEGVFLQRKEWKHFFDKVVYLDCPRETRFNRESNETKKNISKFKNRYWKAEDYYINQYNPREQADIVITT</sequence>
<dbReference type="RefSeq" id="WP_060673230.1">
    <property type="nucleotide sequence ID" value="NZ_LIXZ01000011.1"/>
</dbReference>
<dbReference type="NCBIfam" id="NF005807">
    <property type="entry name" value="PRK07667.1"/>
    <property type="match status" value="1"/>
</dbReference>
<dbReference type="SUPFAM" id="SSF52540">
    <property type="entry name" value="P-loop containing nucleoside triphosphate hydrolases"/>
    <property type="match status" value="1"/>
</dbReference>
<reference evidence="2 3" key="1">
    <citation type="submission" date="2015-08" db="EMBL/GenBank/DDBJ databases">
        <title>Draft Genome Sequence of Bacillus vietnamensis UCD-SED5.</title>
        <authorList>
            <person name="Lee R.D."/>
            <person name="Jospin G."/>
            <person name="Lang J.M."/>
            <person name="Coil D.A."/>
            <person name="Eisen J.A."/>
        </authorList>
    </citation>
    <scope>NUCLEOTIDE SEQUENCE [LARGE SCALE GENOMIC DNA]</scope>
    <source>
        <strain evidence="2 3">UCD-SED5</strain>
    </source>
</reference>
<dbReference type="OrthoDB" id="1420794at2"/>
<dbReference type="GO" id="GO:0005524">
    <property type="term" value="F:ATP binding"/>
    <property type="evidence" value="ECO:0007669"/>
    <property type="project" value="InterPro"/>
</dbReference>
<dbReference type="Gene3D" id="3.40.50.300">
    <property type="entry name" value="P-loop containing nucleotide triphosphate hydrolases"/>
    <property type="match status" value="1"/>
</dbReference>
<keyword evidence="2" id="KW-0418">Kinase</keyword>